<dbReference type="Proteomes" id="UP000276128">
    <property type="component" value="Unassembled WGS sequence"/>
</dbReference>
<feature type="domain" description="Serine aminopeptidase S33" evidence="1">
    <location>
        <begin position="28"/>
        <end position="295"/>
    </location>
</feature>
<dbReference type="AlphaFoldDB" id="A0A430JH39"/>
<keyword evidence="3" id="KW-1185">Reference proteome</keyword>
<name>A0A430JH39_9BACL</name>
<gene>
    <name evidence="2" type="ORF">EJQ19_07885</name>
</gene>
<comment type="caution">
    <text evidence="2">The sequence shown here is derived from an EMBL/GenBank/DDBJ whole genome shotgun (WGS) entry which is preliminary data.</text>
</comment>
<reference evidence="2 3" key="1">
    <citation type="submission" date="2018-12" db="EMBL/GenBank/DDBJ databases">
        <title>Bacillus ochoae sp. nov., Paenibacillus whitsoniae sp. nov., Paenibacillus spiritus sp. nov. Isolated from the Mars Exploration Rover during spacecraft assembly.</title>
        <authorList>
            <person name="Seuylemezian A."/>
            <person name="Vaishampayan P."/>
        </authorList>
    </citation>
    <scope>NUCLEOTIDE SEQUENCE [LARGE SCALE GENOMIC DNA]</scope>
    <source>
        <strain evidence="2 3">MER 54</strain>
    </source>
</reference>
<keyword evidence="2" id="KW-0378">Hydrolase</keyword>
<dbReference type="SUPFAM" id="SSF53474">
    <property type="entry name" value="alpha/beta-Hydrolases"/>
    <property type="match status" value="1"/>
</dbReference>
<accession>A0A430JH39</accession>
<dbReference type="OrthoDB" id="9806902at2"/>
<evidence type="ECO:0000313" key="3">
    <source>
        <dbReference type="Proteomes" id="UP000276128"/>
    </source>
</evidence>
<dbReference type="RefSeq" id="WP_126140663.1">
    <property type="nucleotide sequence ID" value="NZ_RXHU01000021.1"/>
</dbReference>
<dbReference type="InterPro" id="IPR051044">
    <property type="entry name" value="MAG_DAG_Lipase"/>
</dbReference>
<evidence type="ECO:0000259" key="1">
    <source>
        <dbReference type="Pfam" id="PF12146"/>
    </source>
</evidence>
<proteinExistence type="predicted"/>
<dbReference type="GO" id="GO:0016787">
    <property type="term" value="F:hydrolase activity"/>
    <property type="evidence" value="ECO:0007669"/>
    <property type="project" value="UniProtKB-KW"/>
</dbReference>
<dbReference type="PANTHER" id="PTHR11614">
    <property type="entry name" value="PHOSPHOLIPASE-RELATED"/>
    <property type="match status" value="1"/>
</dbReference>
<dbReference type="InterPro" id="IPR022742">
    <property type="entry name" value="Hydrolase_4"/>
</dbReference>
<organism evidence="2 3">
    <name type="scientific">Paenibacillus whitsoniae</name>
    <dbReference type="NCBI Taxonomy" id="2496558"/>
    <lineage>
        <taxon>Bacteria</taxon>
        <taxon>Bacillati</taxon>
        <taxon>Bacillota</taxon>
        <taxon>Bacilli</taxon>
        <taxon>Bacillales</taxon>
        <taxon>Paenibacillaceae</taxon>
        <taxon>Paenibacillus</taxon>
    </lineage>
</organism>
<evidence type="ECO:0000313" key="2">
    <source>
        <dbReference type="EMBL" id="RTE10320.1"/>
    </source>
</evidence>
<protein>
    <submittedName>
        <fullName evidence="2">Alpha/beta fold hydrolase</fullName>
    </submittedName>
</protein>
<dbReference type="Gene3D" id="3.40.50.1820">
    <property type="entry name" value="alpha/beta hydrolase"/>
    <property type="match status" value="1"/>
</dbReference>
<dbReference type="InterPro" id="IPR029058">
    <property type="entry name" value="AB_hydrolase_fold"/>
</dbReference>
<dbReference type="Pfam" id="PF12146">
    <property type="entry name" value="Hydrolase_4"/>
    <property type="match status" value="1"/>
</dbReference>
<dbReference type="EMBL" id="RXHU01000021">
    <property type="protein sequence ID" value="RTE10320.1"/>
    <property type="molecule type" value="Genomic_DNA"/>
</dbReference>
<sequence length="320" mass="35567">MRTQHFRMEYGGHSHYVYAWLPAEAMSLKGVVQIAHGMAETAARYERFAAFLCERGYAVYANDHLGHGQTAGSPEAVGRYDGGGFESMAGFMGALTSRLHEQYGRDVPLFMFGHSMGSFLTQYYMGTYLAGHPEQVQGIVLSGSNGKEGAALHVAVRLAAAEAAIRGEHHRSTLLNGLTFGAFNRKCKPERTPFDWLSHDQAEVDAYMRDPYCGGVFTSGFFRDFFKGLLEIHRPRHVDRVPKELPLFIFSGDEDPVGAYGKGVLKLVEAYRQHGLKHVEMKLYPGGRHEMLNEVNRDEVMGDVAAWLESVRGRWGGKGA</sequence>